<feature type="domain" description="Nudix hydrolase" evidence="4">
    <location>
        <begin position="10"/>
        <end position="138"/>
    </location>
</feature>
<dbReference type="SUPFAM" id="SSF55811">
    <property type="entry name" value="Nudix"/>
    <property type="match status" value="1"/>
</dbReference>
<comment type="cofactor">
    <cofactor evidence="1">
        <name>Mg(2+)</name>
        <dbReference type="ChEBI" id="CHEBI:18420"/>
    </cofactor>
</comment>
<gene>
    <name evidence="5" type="ORF">FJZ47_02425</name>
</gene>
<proteinExistence type="inferred from homology"/>
<dbReference type="InterPro" id="IPR000086">
    <property type="entry name" value="NUDIX_hydrolase_dom"/>
</dbReference>
<dbReference type="PRINTS" id="PR00502">
    <property type="entry name" value="NUDIXFAMILY"/>
</dbReference>
<dbReference type="AlphaFoldDB" id="A0A937VX16"/>
<evidence type="ECO:0000256" key="3">
    <source>
        <dbReference type="RuleBase" id="RU003476"/>
    </source>
</evidence>
<dbReference type="GO" id="GO:0016787">
    <property type="term" value="F:hydrolase activity"/>
    <property type="evidence" value="ECO:0007669"/>
    <property type="project" value="UniProtKB-KW"/>
</dbReference>
<dbReference type="EMBL" id="VGLS01000040">
    <property type="protein sequence ID" value="MBM3222649.1"/>
    <property type="molecule type" value="Genomic_DNA"/>
</dbReference>
<dbReference type="PANTHER" id="PTHR43046">
    <property type="entry name" value="GDP-MANNOSE MANNOSYL HYDROLASE"/>
    <property type="match status" value="1"/>
</dbReference>
<comment type="similarity">
    <text evidence="3">Belongs to the Nudix hydrolase family.</text>
</comment>
<evidence type="ECO:0000256" key="1">
    <source>
        <dbReference type="ARBA" id="ARBA00001946"/>
    </source>
</evidence>
<evidence type="ECO:0000259" key="4">
    <source>
        <dbReference type="PROSITE" id="PS51462"/>
    </source>
</evidence>
<reference evidence="5" key="1">
    <citation type="submission" date="2019-03" db="EMBL/GenBank/DDBJ databases">
        <title>Lake Tanganyika Metagenome-Assembled Genomes (MAGs).</title>
        <authorList>
            <person name="Tran P."/>
        </authorList>
    </citation>
    <scope>NUCLEOTIDE SEQUENCE</scope>
    <source>
        <strain evidence="5">K_DeepCast_65m_m2_066</strain>
    </source>
</reference>
<evidence type="ECO:0000313" key="6">
    <source>
        <dbReference type="Proteomes" id="UP000712673"/>
    </source>
</evidence>
<protein>
    <submittedName>
        <fullName evidence="5">NUDIX domain-containing protein</fullName>
    </submittedName>
</protein>
<organism evidence="5 6">
    <name type="scientific">Tectimicrobiota bacterium</name>
    <dbReference type="NCBI Taxonomy" id="2528274"/>
    <lineage>
        <taxon>Bacteria</taxon>
        <taxon>Pseudomonadati</taxon>
        <taxon>Nitrospinota/Tectimicrobiota group</taxon>
        <taxon>Candidatus Tectimicrobiota</taxon>
    </lineage>
</organism>
<comment type="caution">
    <text evidence="5">The sequence shown here is derived from an EMBL/GenBank/DDBJ whole genome shotgun (WGS) entry which is preliminary data.</text>
</comment>
<dbReference type="PROSITE" id="PS51462">
    <property type="entry name" value="NUDIX"/>
    <property type="match status" value="1"/>
</dbReference>
<dbReference type="PROSITE" id="PS00893">
    <property type="entry name" value="NUDIX_BOX"/>
    <property type="match status" value="1"/>
</dbReference>
<dbReference type="Pfam" id="PF00293">
    <property type="entry name" value="NUDIX"/>
    <property type="match status" value="1"/>
</dbReference>
<dbReference type="Proteomes" id="UP000712673">
    <property type="component" value="Unassembled WGS sequence"/>
</dbReference>
<dbReference type="PANTHER" id="PTHR43046:SF14">
    <property type="entry name" value="MUTT_NUDIX FAMILY PROTEIN"/>
    <property type="match status" value="1"/>
</dbReference>
<evidence type="ECO:0000313" key="5">
    <source>
        <dbReference type="EMBL" id="MBM3222649.1"/>
    </source>
</evidence>
<dbReference type="InterPro" id="IPR015797">
    <property type="entry name" value="NUDIX_hydrolase-like_dom_sf"/>
</dbReference>
<dbReference type="InterPro" id="IPR020084">
    <property type="entry name" value="NUDIX_hydrolase_CS"/>
</dbReference>
<accession>A0A937VX16</accession>
<name>A0A937VX16_UNCTE</name>
<sequence length="163" mass="17897">MPPPARYNTGYNVGVGGAVVHEGRLLLVRRASRRGRGNWQVPGGFIEPDETIEQAVVREVEEEAGVTAAVEGVLGLRNRYDLDSGNSLYIVLLLRPLSGEPKPDGKEVDRAEYFSMAEIRALEQVPSINLEIAQRALSTDRRLLMPSVLTHQASGLPYMLFVG</sequence>
<dbReference type="InterPro" id="IPR020476">
    <property type="entry name" value="Nudix_hydrolase"/>
</dbReference>
<dbReference type="Gene3D" id="3.90.79.10">
    <property type="entry name" value="Nucleoside Triphosphate Pyrophosphohydrolase"/>
    <property type="match status" value="1"/>
</dbReference>
<keyword evidence="2 3" id="KW-0378">Hydrolase</keyword>
<evidence type="ECO:0000256" key="2">
    <source>
        <dbReference type="ARBA" id="ARBA00022801"/>
    </source>
</evidence>